<accession>A0A4R0GVC4</accession>
<dbReference type="PANTHER" id="PTHR33420">
    <property type="entry name" value="FIMBRIAL SUBUNIT ELFA-RELATED"/>
    <property type="match status" value="1"/>
</dbReference>
<keyword evidence="1" id="KW-0732">Signal</keyword>
<dbReference type="Gene3D" id="2.60.40.1090">
    <property type="entry name" value="Fimbrial-type adhesion domain"/>
    <property type="match status" value="1"/>
</dbReference>
<dbReference type="GO" id="GO:0043709">
    <property type="term" value="P:cell adhesion involved in single-species biofilm formation"/>
    <property type="evidence" value="ECO:0007669"/>
    <property type="project" value="TreeGrafter"/>
</dbReference>
<feature type="domain" description="Fimbrial-type adhesion" evidence="2">
    <location>
        <begin position="31"/>
        <end position="178"/>
    </location>
</feature>
<dbReference type="PANTHER" id="PTHR33420:SF10">
    <property type="entry name" value="FIMBRIAE MAJOR SUBUNIT"/>
    <property type="match status" value="1"/>
</dbReference>
<dbReference type="EMBL" id="SJOP01000024">
    <property type="protein sequence ID" value="TCB99528.1"/>
    <property type="molecule type" value="Genomic_DNA"/>
</dbReference>
<dbReference type="RefSeq" id="WP_131412937.1">
    <property type="nucleotide sequence ID" value="NZ_CATKPI010000007.1"/>
</dbReference>
<evidence type="ECO:0000313" key="4">
    <source>
        <dbReference type="Proteomes" id="UP000291793"/>
    </source>
</evidence>
<reference evidence="3 4" key="1">
    <citation type="submission" date="2019-02" db="EMBL/GenBank/DDBJ databases">
        <title>The draft genome of Kosakonia quasisacchari strain WCHKQ120001.</title>
        <authorList>
            <person name="Wang C."/>
            <person name="Feng Y."/>
            <person name="Zong Z."/>
        </authorList>
    </citation>
    <scope>NUCLEOTIDE SEQUENCE [LARGE SCALE GENOMIC DNA]</scope>
    <source>
        <strain evidence="3 4">WCHKQ120001</strain>
    </source>
</reference>
<organism evidence="3 4">
    <name type="scientific">Kosakonia quasisacchari</name>
    <dbReference type="NCBI Taxonomy" id="2529380"/>
    <lineage>
        <taxon>Bacteria</taxon>
        <taxon>Pseudomonadati</taxon>
        <taxon>Pseudomonadota</taxon>
        <taxon>Gammaproteobacteria</taxon>
        <taxon>Enterobacterales</taxon>
        <taxon>Enterobacteriaceae</taxon>
        <taxon>Kosakonia</taxon>
    </lineage>
</organism>
<dbReference type="AlphaFoldDB" id="A0A4R0GVC4"/>
<protein>
    <submittedName>
        <fullName evidence="3">Type 1 fimbrial protein</fullName>
    </submittedName>
</protein>
<evidence type="ECO:0000259" key="2">
    <source>
        <dbReference type="Pfam" id="PF00419"/>
    </source>
</evidence>
<evidence type="ECO:0000313" key="3">
    <source>
        <dbReference type="EMBL" id="TCB99528.1"/>
    </source>
</evidence>
<dbReference type="InterPro" id="IPR050263">
    <property type="entry name" value="Bact_Fimbrial_Adh_Pro"/>
</dbReference>
<dbReference type="OrthoDB" id="6466381at2"/>
<name>A0A4R0GVC4_9ENTR</name>
<dbReference type="GO" id="GO:0009289">
    <property type="term" value="C:pilus"/>
    <property type="evidence" value="ECO:0007669"/>
    <property type="project" value="InterPro"/>
</dbReference>
<comment type="caution">
    <text evidence="3">The sequence shown here is derived from an EMBL/GenBank/DDBJ whole genome shotgun (WGS) entry which is preliminary data.</text>
</comment>
<feature type="signal peptide" evidence="1">
    <location>
        <begin position="1"/>
        <end position="22"/>
    </location>
</feature>
<keyword evidence="4" id="KW-1185">Reference proteome</keyword>
<dbReference type="Proteomes" id="UP000291793">
    <property type="component" value="Unassembled WGS sequence"/>
</dbReference>
<dbReference type="SUPFAM" id="SSF49401">
    <property type="entry name" value="Bacterial adhesins"/>
    <property type="match status" value="1"/>
</dbReference>
<dbReference type="Pfam" id="PF00419">
    <property type="entry name" value="Fimbrial"/>
    <property type="match status" value="1"/>
</dbReference>
<dbReference type="InterPro" id="IPR008966">
    <property type="entry name" value="Adhesion_dom_sf"/>
</dbReference>
<dbReference type="InterPro" id="IPR000259">
    <property type="entry name" value="Adhesion_dom_fimbrial"/>
</dbReference>
<proteinExistence type="predicted"/>
<evidence type="ECO:0000256" key="1">
    <source>
        <dbReference type="SAM" id="SignalP"/>
    </source>
</evidence>
<gene>
    <name evidence="3" type="ORF">E0L21_21070</name>
</gene>
<sequence length="178" mass="18138">MHKLINVFAATAILSLSGSAFSATSSNTVRFMGEVSEQTCDINVNGSSSSPVILLPTVSSSQLDVSGTTTGDTPFTVTLSGCGGAQASNAAIVFVANDVDGTNLKNTATTSPANNVAIQLMEGSNTLDFVGNKAQTATKSVDSTNPTATYDLAARYYATGQSTSGAVEAQAQFAVTYQ</sequence>
<dbReference type="InterPro" id="IPR036937">
    <property type="entry name" value="Adhesion_dom_fimbrial_sf"/>
</dbReference>
<feature type="chain" id="PRO_5020505128" evidence="1">
    <location>
        <begin position="23"/>
        <end position="178"/>
    </location>
</feature>